<evidence type="ECO:0000313" key="2">
    <source>
        <dbReference type="EMBL" id="ODQ44810.1"/>
    </source>
</evidence>
<dbReference type="GeneID" id="30181473"/>
<keyword evidence="1" id="KW-0812">Transmembrane</keyword>
<dbReference type="AlphaFoldDB" id="A0A1E3NFA3"/>
<dbReference type="STRING" id="763406.A0A1E3NFA3"/>
<dbReference type="InterPro" id="IPR052786">
    <property type="entry name" value="Spore_wall_assembly"/>
</dbReference>
<dbReference type="PANTHER" id="PTHR34292">
    <property type="entry name" value="OUTER SPORE WALL PROTEIN LDS1"/>
    <property type="match status" value="1"/>
</dbReference>
<dbReference type="GO" id="GO:0005619">
    <property type="term" value="C:ascospore wall"/>
    <property type="evidence" value="ECO:0007669"/>
    <property type="project" value="TreeGrafter"/>
</dbReference>
<dbReference type="RefSeq" id="XP_019015923.1">
    <property type="nucleotide sequence ID" value="XM_019164786.1"/>
</dbReference>
<proteinExistence type="predicted"/>
<dbReference type="PANTHER" id="PTHR34292:SF2">
    <property type="entry name" value="OUTER SPORE WALL PROTEIN LDS1"/>
    <property type="match status" value="1"/>
</dbReference>
<name>A0A1E3NFA3_9ASCO</name>
<dbReference type="EMBL" id="KV454006">
    <property type="protein sequence ID" value="ODQ44810.1"/>
    <property type="molecule type" value="Genomic_DNA"/>
</dbReference>
<keyword evidence="1" id="KW-0472">Membrane</keyword>
<sequence length="210" mass="23878">MTGGSALVVLPSMFQSCNFVIGFINKKFILPNVLKRLFDHVIVSHMTLKYNKLPKGVLHCYLPGYYGETAVGRCIRKAVQISCPVTWFVRLIFCFFINMIPFVGPLLVILVRASRSGFSKHHRYFQLKGYTNAQVYFIWVHQKNSYFMFGFVALLLESIPGLGYFFVFANTIGAALWAVDLEDQMCRTIVSKMQEESDEDPSDLASSSSR</sequence>
<reference evidence="2 3" key="1">
    <citation type="journal article" date="2016" name="Proc. Natl. Acad. Sci. U.S.A.">
        <title>Comparative genomics of biotechnologically important yeasts.</title>
        <authorList>
            <person name="Riley R."/>
            <person name="Haridas S."/>
            <person name="Wolfe K.H."/>
            <person name="Lopes M.R."/>
            <person name="Hittinger C.T."/>
            <person name="Goeker M."/>
            <person name="Salamov A.A."/>
            <person name="Wisecaver J.H."/>
            <person name="Long T.M."/>
            <person name="Calvey C.H."/>
            <person name="Aerts A.L."/>
            <person name="Barry K.W."/>
            <person name="Choi C."/>
            <person name="Clum A."/>
            <person name="Coughlan A.Y."/>
            <person name="Deshpande S."/>
            <person name="Douglass A.P."/>
            <person name="Hanson S.J."/>
            <person name="Klenk H.-P."/>
            <person name="LaButti K.M."/>
            <person name="Lapidus A."/>
            <person name="Lindquist E.A."/>
            <person name="Lipzen A.M."/>
            <person name="Meier-Kolthoff J.P."/>
            <person name="Ohm R.A."/>
            <person name="Otillar R.P."/>
            <person name="Pangilinan J.L."/>
            <person name="Peng Y."/>
            <person name="Rokas A."/>
            <person name="Rosa C.A."/>
            <person name="Scheuner C."/>
            <person name="Sibirny A.A."/>
            <person name="Slot J.C."/>
            <person name="Stielow J.B."/>
            <person name="Sun H."/>
            <person name="Kurtzman C.P."/>
            <person name="Blackwell M."/>
            <person name="Grigoriev I.V."/>
            <person name="Jeffries T.W."/>
        </authorList>
    </citation>
    <scope>NUCLEOTIDE SEQUENCE [LARGE SCALE GENOMIC DNA]</scope>
    <source>
        <strain evidence="2 3">NRRL Y-2026</strain>
    </source>
</reference>
<accession>A0A1E3NFA3</accession>
<keyword evidence="3" id="KW-1185">Reference proteome</keyword>
<dbReference type="OrthoDB" id="10012223at2759"/>
<organism evidence="2 3">
    <name type="scientific">Pichia membranifaciens NRRL Y-2026</name>
    <dbReference type="NCBI Taxonomy" id="763406"/>
    <lineage>
        <taxon>Eukaryota</taxon>
        <taxon>Fungi</taxon>
        <taxon>Dikarya</taxon>
        <taxon>Ascomycota</taxon>
        <taxon>Saccharomycotina</taxon>
        <taxon>Pichiomycetes</taxon>
        <taxon>Pichiales</taxon>
        <taxon>Pichiaceae</taxon>
        <taxon>Pichia</taxon>
    </lineage>
</organism>
<protein>
    <submittedName>
        <fullName evidence="2">Uncharacterized protein</fullName>
    </submittedName>
</protein>
<dbReference type="GO" id="GO:0005628">
    <property type="term" value="C:prospore membrane"/>
    <property type="evidence" value="ECO:0007669"/>
    <property type="project" value="TreeGrafter"/>
</dbReference>
<evidence type="ECO:0000256" key="1">
    <source>
        <dbReference type="SAM" id="Phobius"/>
    </source>
</evidence>
<dbReference type="GO" id="GO:0005811">
    <property type="term" value="C:lipid droplet"/>
    <property type="evidence" value="ECO:0007669"/>
    <property type="project" value="TreeGrafter"/>
</dbReference>
<keyword evidence="1" id="KW-1133">Transmembrane helix</keyword>
<dbReference type="Proteomes" id="UP000094455">
    <property type="component" value="Unassembled WGS sequence"/>
</dbReference>
<feature type="transmembrane region" description="Helical" evidence="1">
    <location>
        <begin position="87"/>
        <end position="114"/>
    </location>
</feature>
<evidence type="ECO:0000313" key="3">
    <source>
        <dbReference type="Proteomes" id="UP000094455"/>
    </source>
</evidence>
<gene>
    <name evidence="2" type="ORF">PICMEDRAFT_74503</name>
</gene>